<dbReference type="PROSITE" id="PS51387">
    <property type="entry name" value="FAD_PCMH"/>
    <property type="match status" value="1"/>
</dbReference>
<protein>
    <submittedName>
        <fullName evidence="5">Xanthine dehydrogenase family protein subunit M</fullName>
    </submittedName>
</protein>
<dbReference type="EMBL" id="CP034328">
    <property type="protein sequence ID" value="AZL60853.1"/>
    <property type="molecule type" value="Genomic_DNA"/>
</dbReference>
<evidence type="ECO:0000256" key="3">
    <source>
        <dbReference type="ARBA" id="ARBA00023002"/>
    </source>
</evidence>
<dbReference type="InterPro" id="IPR036683">
    <property type="entry name" value="CO_DH_flav_C_dom_sf"/>
</dbReference>
<dbReference type="PANTHER" id="PTHR42659">
    <property type="entry name" value="XANTHINE DEHYDROGENASE SUBUNIT C-RELATED"/>
    <property type="match status" value="1"/>
</dbReference>
<dbReference type="OrthoDB" id="9814706at2"/>
<dbReference type="Proteomes" id="UP000282002">
    <property type="component" value="Chromosome"/>
</dbReference>
<dbReference type="InterPro" id="IPR005107">
    <property type="entry name" value="CO_DH_flav_C"/>
</dbReference>
<dbReference type="RefSeq" id="WP_125327064.1">
    <property type="nucleotide sequence ID" value="NZ_CP034328.1"/>
</dbReference>
<dbReference type="InterPro" id="IPR016167">
    <property type="entry name" value="FAD-bd_PCMH_sub1"/>
</dbReference>
<dbReference type="InterPro" id="IPR016166">
    <property type="entry name" value="FAD-bd_PCMH"/>
</dbReference>
<dbReference type="KEGG" id="taw:EI545_19700"/>
<dbReference type="SUPFAM" id="SSF56176">
    <property type="entry name" value="FAD-binding/transporter-associated domain-like"/>
    <property type="match status" value="1"/>
</dbReference>
<dbReference type="Pfam" id="PF03450">
    <property type="entry name" value="CO_deh_flav_C"/>
    <property type="match status" value="1"/>
</dbReference>
<reference evidence="5 6" key="1">
    <citation type="submission" date="2018-12" db="EMBL/GenBank/DDBJ databases">
        <title>Complete genome sequencing of Tabrizicola sp. K13M18.</title>
        <authorList>
            <person name="Bae J.-W."/>
        </authorList>
    </citation>
    <scope>NUCLEOTIDE SEQUENCE [LARGE SCALE GENOMIC DNA]</scope>
    <source>
        <strain evidence="5 6">K13M18</strain>
    </source>
</reference>
<accession>A0A3S8UB52</accession>
<evidence type="ECO:0000313" key="5">
    <source>
        <dbReference type="EMBL" id="AZL60853.1"/>
    </source>
</evidence>
<gene>
    <name evidence="5" type="ORF">EI545_19700</name>
</gene>
<keyword evidence="2" id="KW-0274">FAD</keyword>
<dbReference type="InterPro" id="IPR036318">
    <property type="entry name" value="FAD-bd_PCMH-like_sf"/>
</dbReference>
<dbReference type="AlphaFoldDB" id="A0A3S8UB52"/>
<name>A0A3S8UB52_9RHOB</name>
<dbReference type="SMART" id="SM01092">
    <property type="entry name" value="CO_deh_flav_C"/>
    <property type="match status" value="1"/>
</dbReference>
<keyword evidence="3" id="KW-0560">Oxidoreductase</keyword>
<sequence length="290" mass="28993">MTPPVATPDARPAYARPDTLAEALGLLSGGGWRVLAGGTDLYPGAGAQLSGPVLDLAGLADLAGIRATGQGLRIGAATTWADLASASLPGAFCALQQAARQVGGRQVQVAGTIGGNLCNASPAADGVPPLLVLGAGVELASHSGVRHLPLAEFLLGPRQTALQTGEVLTAILIPPQGMQGQSAFVKLGARRHLVISIAMVAVRVVVEAGRLAEVAVAVGSCSATATRLPGVEAALSGVLVSKALSRVTDADVSAALSPIDDVRATAVYRNHAAAELVRRALAEALAGVVE</sequence>
<dbReference type="PANTHER" id="PTHR42659:SF2">
    <property type="entry name" value="XANTHINE DEHYDROGENASE SUBUNIT C-RELATED"/>
    <property type="match status" value="1"/>
</dbReference>
<dbReference type="InterPro" id="IPR051312">
    <property type="entry name" value="Diverse_Substr_Oxidored"/>
</dbReference>
<evidence type="ECO:0000256" key="1">
    <source>
        <dbReference type="ARBA" id="ARBA00022630"/>
    </source>
</evidence>
<dbReference type="GO" id="GO:0016491">
    <property type="term" value="F:oxidoreductase activity"/>
    <property type="evidence" value="ECO:0007669"/>
    <property type="project" value="UniProtKB-KW"/>
</dbReference>
<dbReference type="InterPro" id="IPR016169">
    <property type="entry name" value="FAD-bd_PCMH_sub2"/>
</dbReference>
<organism evidence="5 6">
    <name type="scientific">Tabrizicola piscis</name>
    <dbReference type="NCBI Taxonomy" id="2494374"/>
    <lineage>
        <taxon>Bacteria</taxon>
        <taxon>Pseudomonadati</taxon>
        <taxon>Pseudomonadota</taxon>
        <taxon>Alphaproteobacteria</taxon>
        <taxon>Rhodobacterales</taxon>
        <taxon>Paracoccaceae</taxon>
        <taxon>Tabrizicola</taxon>
    </lineage>
</organism>
<keyword evidence="1" id="KW-0285">Flavoprotein</keyword>
<dbReference type="Gene3D" id="3.30.43.10">
    <property type="entry name" value="Uridine Diphospho-n-acetylenolpyruvylglucosamine Reductase, domain 2"/>
    <property type="match status" value="1"/>
</dbReference>
<proteinExistence type="predicted"/>
<evidence type="ECO:0000259" key="4">
    <source>
        <dbReference type="PROSITE" id="PS51387"/>
    </source>
</evidence>
<evidence type="ECO:0000313" key="6">
    <source>
        <dbReference type="Proteomes" id="UP000282002"/>
    </source>
</evidence>
<dbReference type="GO" id="GO:0071949">
    <property type="term" value="F:FAD binding"/>
    <property type="evidence" value="ECO:0007669"/>
    <property type="project" value="InterPro"/>
</dbReference>
<evidence type="ECO:0000256" key="2">
    <source>
        <dbReference type="ARBA" id="ARBA00022827"/>
    </source>
</evidence>
<dbReference type="InterPro" id="IPR002346">
    <property type="entry name" value="Mopterin_DH_FAD-bd"/>
</dbReference>
<dbReference type="SUPFAM" id="SSF55447">
    <property type="entry name" value="CO dehydrogenase flavoprotein C-terminal domain-like"/>
    <property type="match status" value="1"/>
</dbReference>
<dbReference type="Gene3D" id="3.30.390.50">
    <property type="entry name" value="CO dehydrogenase flavoprotein, C-terminal domain"/>
    <property type="match status" value="1"/>
</dbReference>
<keyword evidence="6" id="KW-1185">Reference proteome</keyword>
<dbReference type="Gene3D" id="3.30.465.10">
    <property type="match status" value="1"/>
</dbReference>
<dbReference type="Pfam" id="PF00941">
    <property type="entry name" value="FAD_binding_5"/>
    <property type="match status" value="1"/>
</dbReference>
<feature type="domain" description="FAD-binding PCMH-type" evidence="4">
    <location>
        <begin position="7"/>
        <end position="178"/>
    </location>
</feature>